<dbReference type="RefSeq" id="WP_184001588.1">
    <property type="nucleotide sequence ID" value="NZ_BAABIF010000004.1"/>
</dbReference>
<feature type="domain" description="Signal transduction histidine kinase HWE region" evidence="9">
    <location>
        <begin position="177"/>
        <end position="262"/>
    </location>
</feature>
<evidence type="ECO:0000313" key="11">
    <source>
        <dbReference type="Proteomes" id="UP000554342"/>
    </source>
</evidence>
<sequence length="371" mass="40265">MTSNSNGPVACSEAARSSAIDEHGLVEWCGEGRFDSIVAYLSRLCEAPVSLVSLVESDRQRFLAKVGIDAEETPRSVSFCAHAMRGTAIMVVPDATQDRRFQDNPLVTGAPHIRFYAGAPLVTREGVPLGALCVIDDKPRPGLSALQEEALYVMASAVMAIIDARRESEQRLLVTRELSHRIKNLFTLVGGLIHFSADSHGNVPREDLSRRVTALGHAHALIHHDGLTQDDVEGIDATELIETLVAPYRYADGGRLHIDAPALMLPGSMVTPFALIFHEFATNAAKYGALSSADGTVSVDITDKDGHIEILWRERGGPALDPKLDRSEGFGTTLIERTVVRQLRASLDRDWQPEGLTIRLRLPSPAIAIAA</sequence>
<name>A0A840YWE7_9SPHN</name>
<dbReference type="AlphaFoldDB" id="A0A840YWE7"/>
<dbReference type="Pfam" id="PF01590">
    <property type="entry name" value="GAF"/>
    <property type="match status" value="1"/>
</dbReference>
<dbReference type="GO" id="GO:0005524">
    <property type="term" value="F:ATP binding"/>
    <property type="evidence" value="ECO:0007669"/>
    <property type="project" value="UniProtKB-KW"/>
</dbReference>
<dbReference type="EC" id="2.7.13.3" evidence="2"/>
<dbReference type="GO" id="GO:0004673">
    <property type="term" value="F:protein histidine kinase activity"/>
    <property type="evidence" value="ECO:0007669"/>
    <property type="project" value="UniProtKB-EC"/>
</dbReference>
<evidence type="ECO:0000256" key="6">
    <source>
        <dbReference type="ARBA" id="ARBA00022777"/>
    </source>
</evidence>
<dbReference type="SUPFAM" id="SSF55781">
    <property type="entry name" value="GAF domain-like"/>
    <property type="match status" value="1"/>
</dbReference>
<dbReference type="InterPro" id="IPR036890">
    <property type="entry name" value="HATPase_C_sf"/>
</dbReference>
<evidence type="ECO:0000259" key="9">
    <source>
        <dbReference type="SMART" id="SM00911"/>
    </source>
</evidence>
<evidence type="ECO:0000256" key="4">
    <source>
        <dbReference type="ARBA" id="ARBA00022679"/>
    </source>
</evidence>
<dbReference type="InterPro" id="IPR011102">
    <property type="entry name" value="Sig_transdc_His_kinase_HWE"/>
</dbReference>
<dbReference type="Gene3D" id="3.30.450.40">
    <property type="match status" value="1"/>
</dbReference>
<gene>
    <name evidence="10" type="ORF">FHR23_000784</name>
</gene>
<proteinExistence type="predicted"/>
<comment type="caution">
    <text evidence="10">The sequence shown here is derived from an EMBL/GenBank/DDBJ whole genome shotgun (WGS) entry which is preliminary data.</text>
</comment>
<organism evidence="10 11">
    <name type="scientific">Stakelama sediminis</name>
    <dbReference type="NCBI Taxonomy" id="463200"/>
    <lineage>
        <taxon>Bacteria</taxon>
        <taxon>Pseudomonadati</taxon>
        <taxon>Pseudomonadota</taxon>
        <taxon>Alphaproteobacteria</taxon>
        <taxon>Sphingomonadales</taxon>
        <taxon>Sphingomonadaceae</taxon>
        <taxon>Stakelama</taxon>
    </lineage>
</organism>
<evidence type="ECO:0000313" key="10">
    <source>
        <dbReference type="EMBL" id="MBB5717877.1"/>
    </source>
</evidence>
<keyword evidence="7" id="KW-0067">ATP-binding</keyword>
<dbReference type="Gene3D" id="3.30.565.10">
    <property type="entry name" value="Histidine kinase-like ATPase, C-terminal domain"/>
    <property type="match status" value="1"/>
</dbReference>
<keyword evidence="4" id="KW-0808">Transferase</keyword>
<keyword evidence="5" id="KW-0547">Nucleotide-binding</keyword>
<evidence type="ECO:0000256" key="7">
    <source>
        <dbReference type="ARBA" id="ARBA00022840"/>
    </source>
</evidence>
<accession>A0A840YWE7</accession>
<evidence type="ECO:0000256" key="2">
    <source>
        <dbReference type="ARBA" id="ARBA00012438"/>
    </source>
</evidence>
<comment type="catalytic activity">
    <reaction evidence="1">
        <text>ATP + protein L-histidine = ADP + protein N-phospho-L-histidine.</text>
        <dbReference type="EC" id="2.7.13.3"/>
    </reaction>
</comment>
<dbReference type="InterPro" id="IPR003018">
    <property type="entry name" value="GAF"/>
</dbReference>
<evidence type="ECO:0000259" key="8">
    <source>
        <dbReference type="SMART" id="SM00065"/>
    </source>
</evidence>
<feature type="domain" description="GAF" evidence="8">
    <location>
        <begin position="29"/>
        <end position="172"/>
    </location>
</feature>
<evidence type="ECO:0000256" key="3">
    <source>
        <dbReference type="ARBA" id="ARBA00022553"/>
    </source>
</evidence>
<dbReference type="InterPro" id="IPR029016">
    <property type="entry name" value="GAF-like_dom_sf"/>
</dbReference>
<keyword evidence="6 10" id="KW-0418">Kinase</keyword>
<dbReference type="SMART" id="SM00911">
    <property type="entry name" value="HWE_HK"/>
    <property type="match status" value="1"/>
</dbReference>
<dbReference type="Pfam" id="PF07536">
    <property type="entry name" value="HWE_HK"/>
    <property type="match status" value="1"/>
</dbReference>
<dbReference type="SMART" id="SM00065">
    <property type="entry name" value="GAF"/>
    <property type="match status" value="1"/>
</dbReference>
<dbReference type="Proteomes" id="UP000554342">
    <property type="component" value="Unassembled WGS sequence"/>
</dbReference>
<keyword evidence="11" id="KW-1185">Reference proteome</keyword>
<evidence type="ECO:0000256" key="5">
    <source>
        <dbReference type="ARBA" id="ARBA00022741"/>
    </source>
</evidence>
<dbReference type="PANTHER" id="PTHR43102:SF2">
    <property type="entry name" value="GAF DOMAIN-CONTAINING PROTEIN"/>
    <property type="match status" value="1"/>
</dbReference>
<dbReference type="SUPFAM" id="SSF55874">
    <property type="entry name" value="ATPase domain of HSP90 chaperone/DNA topoisomerase II/histidine kinase"/>
    <property type="match status" value="1"/>
</dbReference>
<dbReference type="EMBL" id="JACIJI010000001">
    <property type="protein sequence ID" value="MBB5717877.1"/>
    <property type="molecule type" value="Genomic_DNA"/>
</dbReference>
<dbReference type="PANTHER" id="PTHR43102">
    <property type="entry name" value="SLR1143 PROTEIN"/>
    <property type="match status" value="1"/>
</dbReference>
<reference evidence="10 11" key="1">
    <citation type="submission" date="2020-08" db="EMBL/GenBank/DDBJ databases">
        <title>Genomic Encyclopedia of Type Strains, Phase IV (KMG-IV): sequencing the most valuable type-strain genomes for metagenomic binning, comparative biology and taxonomic classification.</title>
        <authorList>
            <person name="Goeker M."/>
        </authorList>
    </citation>
    <scope>NUCLEOTIDE SEQUENCE [LARGE SCALE GENOMIC DNA]</scope>
    <source>
        <strain evidence="10 11">DSM 27203</strain>
    </source>
</reference>
<protein>
    <recommendedName>
        <fullName evidence="2">histidine kinase</fullName>
        <ecNumber evidence="2">2.7.13.3</ecNumber>
    </recommendedName>
</protein>
<evidence type="ECO:0000256" key="1">
    <source>
        <dbReference type="ARBA" id="ARBA00000085"/>
    </source>
</evidence>
<keyword evidence="3" id="KW-0597">Phosphoprotein</keyword>